<proteinExistence type="predicted"/>
<reference evidence="4" key="1">
    <citation type="journal article" date="2011" name="Genome Res.">
        <title>Phylogeny-wide analysis of social amoeba genomes highlights ancient origins for complex intercellular communication.</title>
        <authorList>
            <person name="Heidel A.J."/>
            <person name="Lawal H.M."/>
            <person name="Felder M."/>
            <person name="Schilde C."/>
            <person name="Helps N.R."/>
            <person name="Tunggal B."/>
            <person name="Rivero F."/>
            <person name="John U."/>
            <person name="Schleicher M."/>
            <person name="Eichinger L."/>
            <person name="Platzer M."/>
            <person name="Noegel A.A."/>
            <person name="Schaap P."/>
            <person name="Gloeckner G."/>
        </authorList>
    </citation>
    <scope>NUCLEOTIDE SEQUENCE [LARGE SCALE GENOMIC DNA]</scope>
    <source>
        <strain evidence="4">SH3</strain>
    </source>
</reference>
<evidence type="ECO:0000259" key="2">
    <source>
        <dbReference type="Pfam" id="PF02229"/>
    </source>
</evidence>
<dbReference type="OrthoDB" id="20677at2759"/>
<keyword evidence="4" id="KW-1185">Reference proteome</keyword>
<feature type="domain" description="Transcriptional coactivator p15 (PC4) C-terminal" evidence="2">
    <location>
        <begin position="44"/>
        <end position="94"/>
    </location>
</feature>
<dbReference type="GeneID" id="14873711"/>
<name>F4PU30_CACFS</name>
<dbReference type="Gene3D" id="2.30.31.10">
    <property type="entry name" value="Transcriptional Coactivator Pc4, Chain A"/>
    <property type="match status" value="1"/>
</dbReference>
<accession>F4PU30</accession>
<organism evidence="3 4">
    <name type="scientific">Cavenderia fasciculata</name>
    <name type="common">Slime mold</name>
    <name type="synonym">Dictyostelium fasciculatum</name>
    <dbReference type="NCBI Taxonomy" id="261658"/>
    <lineage>
        <taxon>Eukaryota</taxon>
        <taxon>Amoebozoa</taxon>
        <taxon>Evosea</taxon>
        <taxon>Eumycetozoa</taxon>
        <taxon>Dictyostelia</taxon>
        <taxon>Acytosteliales</taxon>
        <taxon>Cavenderiaceae</taxon>
        <taxon>Cavenderia</taxon>
    </lineage>
</organism>
<gene>
    <name evidence="3" type="ORF">DFA_00825</name>
</gene>
<evidence type="ECO:0000313" key="4">
    <source>
        <dbReference type="Proteomes" id="UP000007797"/>
    </source>
</evidence>
<dbReference type="GO" id="GO:0003677">
    <property type="term" value="F:DNA binding"/>
    <property type="evidence" value="ECO:0007669"/>
    <property type="project" value="InterPro"/>
</dbReference>
<dbReference type="AlphaFoldDB" id="F4PU30"/>
<dbReference type="RefSeq" id="XP_004358806.1">
    <property type="nucleotide sequence ID" value="XM_004358749.1"/>
</dbReference>
<evidence type="ECO:0000313" key="3">
    <source>
        <dbReference type="EMBL" id="EGG20956.1"/>
    </source>
</evidence>
<evidence type="ECO:0000256" key="1">
    <source>
        <dbReference type="SAM" id="MobiDB-lite"/>
    </source>
</evidence>
<feature type="compositionally biased region" description="Basic and acidic residues" evidence="1">
    <location>
        <begin position="132"/>
        <end position="142"/>
    </location>
</feature>
<dbReference type="SUPFAM" id="SSF54447">
    <property type="entry name" value="ssDNA-binding transcriptional regulator domain"/>
    <property type="match status" value="1"/>
</dbReference>
<feature type="compositionally biased region" description="Acidic residues" evidence="1">
    <location>
        <begin position="143"/>
        <end position="164"/>
    </location>
</feature>
<feature type="region of interest" description="Disordered" evidence="1">
    <location>
        <begin position="1"/>
        <end position="36"/>
    </location>
</feature>
<sequence length="164" mass="17731">MARTKQHARKGGDGVKKTPFKKYKGGAAAPQEGPSFQDNADKFMISKLKVASRSVFGGVNRVDLRTVYENKEGAIAPTQKGISFSLEEWNLVKQNIALIDSWFAMPTGASTISTTAAPTGTSTTSTTTTPKAKKETPKKSSKDEDDEMSDDSDDSEDDDESDDE</sequence>
<feature type="region of interest" description="Disordered" evidence="1">
    <location>
        <begin position="112"/>
        <end position="164"/>
    </location>
</feature>
<dbReference type="Pfam" id="PF02229">
    <property type="entry name" value="PC4"/>
    <property type="match status" value="1"/>
</dbReference>
<dbReference type="EMBL" id="GL883010">
    <property type="protein sequence ID" value="EGG20956.1"/>
    <property type="molecule type" value="Genomic_DNA"/>
</dbReference>
<dbReference type="GO" id="GO:0006355">
    <property type="term" value="P:regulation of DNA-templated transcription"/>
    <property type="evidence" value="ECO:0007669"/>
    <property type="project" value="InterPro"/>
</dbReference>
<dbReference type="Proteomes" id="UP000007797">
    <property type="component" value="Unassembled WGS sequence"/>
</dbReference>
<dbReference type="InterPro" id="IPR009044">
    <property type="entry name" value="ssDNA-bd_transcriptional_reg"/>
</dbReference>
<protein>
    <submittedName>
        <fullName evidence="3">SsDNA-binding transcriptional regulator</fullName>
    </submittedName>
</protein>
<feature type="compositionally biased region" description="Low complexity" evidence="1">
    <location>
        <begin position="112"/>
        <end position="130"/>
    </location>
</feature>
<dbReference type="KEGG" id="dfa:DFA_00825"/>
<dbReference type="InterPro" id="IPR003173">
    <property type="entry name" value="PC4_C"/>
</dbReference>